<feature type="signal peptide" evidence="4">
    <location>
        <begin position="1"/>
        <end position="18"/>
    </location>
</feature>
<evidence type="ECO:0000256" key="3">
    <source>
        <dbReference type="ARBA" id="ARBA00060902"/>
    </source>
</evidence>
<dbReference type="InterPro" id="IPR038606">
    <property type="entry name" value="To_sf"/>
</dbReference>
<accession>A0A9N9XD80</accession>
<dbReference type="PANTHER" id="PTHR11008:SF39">
    <property type="entry name" value="CIRCADIAN CLOCK-CONTROLLED PROTEIN-LIKE PROTEIN"/>
    <property type="match status" value="1"/>
</dbReference>
<comment type="similarity">
    <text evidence="3">Belongs to the TO family.</text>
</comment>
<reference evidence="5" key="1">
    <citation type="submission" date="2022-01" db="EMBL/GenBank/DDBJ databases">
        <authorList>
            <person name="King R."/>
        </authorList>
    </citation>
    <scope>NUCLEOTIDE SEQUENCE</scope>
</reference>
<dbReference type="AlphaFoldDB" id="A0A9N9XD80"/>
<name>A0A9N9XD80_DIABA</name>
<evidence type="ECO:0000256" key="2">
    <source>
        <dbReference type="ARBA" id="ARBA00023108"/>
    </source>
</evidence>
<evidence type="ECO:0000256" key="1">
    <source>
        <dbReference type="ARBA" id="ARBA00022729"/>
    </source>
</evidence>
<gene>
    <name evidence="5" type="ORF">DIABBA_LOCUS8033</name>
</gene>
<dbReference type="Pfam" id="PF06585">
    <property type="entry name" value="JHBP"/>
    <property type="match status" value="1"/>
</dbReference>
<dbReference type="EMBL" id="OU898280">
    <property type="protein sequence ID" value="CAG9834757.1"/>
    <property type="molecule type" value="Genomic_DNA"/>
</dbReference>
<evidence type="ECO:0000256" key="4">
    <source>
        <dbReference type="SAM" id="SignalP"/>
    </source>
</evidence>
<proteinExistence type="inferred from homology"/>
<dbReference type="Proteomes" id="UP001153709">
    <property type="component" value="Chromosome 5"/>
</dbReference>
<dbReference type="OrthoDB" id="8179031at2759"/>
<dbReference type="PANTHER" id="PTHR11008">
    <property type="entry name" value="PROTEIN TAKEOUT-LIKE PROTEIN"/>
    <property type="match status" value="1"/>
</dbReference>
<keyword evidence="6" id="KW-1185">Reference proteome</keyword>
<dbReference type="Gene3D" id="3.15.10.30">
    <property type="entry name" value="Haemolymph juvenile hormone binding protein"/>
    <property type="match status" value="1"/>
</dbReference>
<keyword evidence="1 4" id="KW-0732">Signal</keyword>
<organism evidence="5 6">
    <name type="scientific">Diabrotica balteata</name>
    <name type="common">Banded cucumber beetle</name>
    <dbReference type="NCBI Taxonomy" id="107213"/>
    <lineage>
        <taxon>Eukaryota</taxon>
        <taxon>Metazoa</taxon>
        <taxon>Ecdysozoa</taxon>
        <taxon>Arthropoda</taxon>
        <taxon>Hexapoda</taxon>
        <taxon>Insecta</taxon>
        <taxon>Pterygota</taxon>
        <taxon>Neoptera</taxon>
        <taxon>Endopterygota</taxon>
        <taxon>Coleoptera</taxon>
        <taxon>Polyphaga</taxon>
        <taxon>Cucujiformia</taxon>
        <taxon>Chrysomeloidea</taxon>
        <taxon>Chrysomelidae</taxon>
        <taxon>Galerucinae</taxon>
        <taxon>Diabroticina</taxon>
        <taxon>Diabroticites</taxon>
        <taxon>Diabrotica</taxon>
    </lineage>
</organism>
<sequence>MLVKVTVLVFGLLCLADGKLPSYFHVCKRTDPNLDKCVTEAVMTLKPQLSKGIPELQIPPLEPFNLDTIILKSGNSGVRIDANFTKLVATGASGFEVYDLKCDIPKNVFLFKLKIPHLEFNGDYDIDMNVLVLKYKGSGPISGNFSNLDVQVELKGQIKKIDGKNYQTFKKIGIELKVGSSHLKLGNLFLNQRGLGDATNQVVNDNADIFLREIRPALVNSLSEKFTETANKVCRMFTYDELFPL</sequence>
<feature type="chain" id="PRO_5040263684" evidence="4">
    <location>
        <begin position="19"/>
        <end position="245"/>
    </location>
</feature>
<dbReference type="GO" id="GO:0005615">
    <property type="term" value="C:extracellular space"/>
    <property type="evidence" value="ECO:0007669"/>
    <property type="project" value="TreeGrafter"/>
</dbReference>
<dbReference type="GO" id="GO:0007623">
    <property type="term" value="P:circadian rhythm"/>
    <property type="evidence" value="ECO:0007669"/>
    <property type="project" value="UniProtKB-ARBA"/>
</dbReference>
<dbReference type="InterPro" id="IPR010562">
    <property type="entry name" value="Haemolymph_juvenile_hormone-bd"/>
</dbReference>
<dbReference type="SMART" id="SM00700">
    <property type="entry name" value="JHBP"/>
    <property type="match status" value="1"/>
</dbReference>
<protein>
    <submittedName>
        <fullName evidence="5">Uncharacterized protein</fullName>
    </submittedName>
</protein>
<dbReference type="FunFam" id="3.15.10.30:FF:000001">
    <property type="entry name" value="Takeout-like protein 1"/>
    <property type="match status" value="1"/>
</dbReference>
<evidence type="ECO:0000313" key="6">
    <source>
        <dbReference type="Proteomes" id="UP001153709"/>
    </source>
</evidence>
<keyword evidence="2" id="KW-0090">Biological rhythms</keyword>
<evidence type="ECO:0000313" key="5">
    <source>
        <dbReference type="EMBL" id="CAG9834757.1"/>
    </source>
</evidence>